<feature type="compositionally biased region" description="Basic and acidic residues" evidence="7">
    <location>
        <begin position="1239"/>
        <end position="1248"/>
    </location>
</feature>
<feature type="region of interest" description="Disordered" evidence="7">
    <location>
        <begin position="1562"/>
        <end position="1608"/>
    </location>
</feature>
<feature type="compositionally biased region" description="Basic and acidic residues" evidence="7">
    <location>
        <begin position="1684"/>
        <end position="1694"/>
    </location>
</feature>
<evidence type="ECO:0000256" key="1">
    <source>
        <dbReference type="ARBA" id="ARBA00004123"/>
    </source>
</evidence>
<proteinExistence type="inferred from homology"/>
<feature type="compositionally biased region" description="Basic and acidic residues" evidence="7">
    <location>
        <begin position="946"/>
        <end position="955"/>
    </location>
</feature>
<feature type="coiled-coil region" evidence="6">
    <location>
        <begin position="1938"/>
        <end position="1968"/>
    </location>
</feature>
<feature type="region of interest" description="Disordered" evidence="7">
    <location>
        <begin position="1624"/>
        <end position="1874"/>
    </location>
</feature>
<feature type="region of interest" description="Disordered" evidence="7">
    <location>
        <begin position="876"/>
        <end position="1135"/>
    </location>
</feature>
<feature type="compositionally biased region" description="Polar residues" evidence="7">
    <location>
        <begin position="1001"/>
        <end position="1012"/>
    </location>
</feature>
<dbReference type="Pfam" id="PF18581">
    <property type="entry name" value="SYCP2_ARLD"/>
    <property type="match status" value="1"/>
</dbReference>
<feature type="compositionally biased region" description="Polar residues" evidence="7">
    <location>
        <begin position="778"/>
        <end position="799"/>
    </location>
</feature>
<feature type="compositionally biased region" description="Acidic residues" evidence="7">
    <location>
        <begin position="956"/>
        <end position="965"/>
    </location>
</feature>
<keyword evidence="6" id="KW-0175">Coiled coil</keyword>
<evidence type="ECO:0000259" key="9">
    <source>
        <dbReference type="Pfam" id="PF18584"/>
    </source>
</evidence>
<feature type="compositionally biased region" description="Basic and acidic residues" evidence="7">
    <location>
        <begin position="1381"/>
        <end position="1390"/>
    </location>
</feature>
<dbReference type="KEGG" id="aplc:110980487"/>
<feature type="compositionally biased region" description="Acidic residues" evidence="7">
    <location>
        <begin position="1791"/>
        <end position="1801"/>
    </location>
</feature>
<evidence type="ECO:0000256" key="2">
    <source>
        <dbReference type="ARBA" id="ARBA00004286"/>
    </source>
</evidence>
<feature type="compositionally biased region" description="Basic and acidic residues" evidence="7">
    <location>
        <begin position="690"/>
        <end position="713"/>
    </location>
</feature>
<feature type="domain" description="Synaptonemal complex protein 2 Spt16M-like" evidence="9">
    <location>
        <begin position="285"/>
        <end position="406"/>
    </location>
</feature>
<dbReference type="GeneID" id="110980487"/>
<dbReference type="PANTHER" id="PTHR15607">
    <property type="entry name" value="SYNAPTONEMAL COMPLEX PROTEIN-RELATED"/>
    <property type="match status" value="1"/>
</dbReference>
<feature type="region of interest" description="Disordered" evidence="7">
    <location>
        <begin position="565"/>
        <end position="596"/>
    </location>
</feature>
<dbReference type="InterPro" id="IPR040560">
    <property type="entry name" value="SYCP2_SLD"/>
</dbReference>
<sequence length="2047" mass="228026">MPVKLGTTDRELEYVLMRKAQQQSYFQDIQDFLQEQNTKKQPGPQQCSVEVMKKITVVLQEELAKQQFQDAVVMISAIQFTTRFPDYPAGLPVLLSNGLIDLLAYALEETQKYVSLSDGTEVNLTADSLFEVILETVNDVADFSEHAKRQSVGVFTEKLMQLFVDKNKNFHVRMEAIRTLNLLLEGCLDEVIQVLREYPPSLKRMGLMADLLTTAGDFEMQVACTESLARLVKRSDKASSNLIKDWFSDPHFATAFMEIRDDTFETDCRKFLNSINSSLGSKQSVFSLPCLSAHLGSFKLRCPDDVNLQDFWVDFNTVSRRITLYVADEELQKENEEGGMWETVTIQNEAVEKFRLSERVGRQALFISLNVPASELLGFCPSDDKCAHIVFDAKVDVRCAAVAVFGQDKLRHSKHKTSVSKVSIQVHVDDSSNSPGPWRNIRSADESSDSISIQSAKIYGLGGTDDESSGLRASRSKPIKTDSEARAPTKHKVSVPLSPMWTPTMAKNVATQRFSSTKSVASAESSSSVKPLCKKSDFAQPQTPVTLKSSTKRVKTPLQIVVSDKATDSAAESEISCPSIGKKASISSGVSISSCGTPTGLRLKLQREAMTRQQQTSGLQDAKPGSGSRSDPGPTSSASFQQAGMQPHPSTTRLQNGLPSRIDGHRSDPGSSTCKDGLPQQKRQLRSRVNKHDAPEHQQEPPRRDGGYRREEQVSSGGEEESKRKKPSRKFRLYSDSGGMMTEAEEDSQEASNTDLVIPSTIPTEESPVDVIPDSLPPSGQLQPDEATSNTSRIQNRSNFGRYHPVAHSPSLSTLTEESAQSAKGRSTKTTATIISGSEAPTANASLQRSKMTLQEEVIQEVLSEEGVLSSRVAAGSSCPETCHNSKMDAGKVQERWDARVGPHDKNSNAKDDSEKVGESCEDADVIIIDGDEVLPDVPSGNKKLSKPDQKGDRREDEEEYDQDTDVDKTKAAKNRGKAPDDKSRPLPPSRAFRKVPLQMPDSSQELFTSQMEARPRRGRPTKKAWREGNVKKQPKKQGGKSAKERPPVEEPRLRARSQRAAAKAAEREIRTLSQSFDSCPEANDKPTSGMESSDSSHPIIKKSKGKKTENETEKKTRTSRSLKALTNLSARSSQDSADLSVYDFVEVEVERSSSSDSVVKKPHLRTAGARKRGQLLKSTQEALDISVYDFADSESCQSVSLQPCIKKKPSLPTKAARNIPAKVNALAQHAKSRKHQRVHLEQSDKPLKTSKKLFRNSQELWDTDDDQINVSSRLRSKNKTVKPPPSPEELSDIEQPRDAPQMSFLSRNAQLSPVESSDDQYLDQDVHSFVKSFTNRERKRAAEAVSELMSESRKSRCQTDKRGEKSRRERPRSGRNTYVLDKEQVERPSKKSSTASVEKQRQSSREPISSRKPSWRRKGSSFGVEIVEDESEEVPNREDAVSISSDDDANTDTVSVENFSKVCQSLVNKSGRGLATKQSYRNIPKIYYQSQDSEWQSNDEEHEGAQEEEPGSLAASPEPPRRSSKKRREPDVVSERSWLAEKPMQKVCTYSKTHKKEWVSLTSTINLDTTVKKKPRLNKRKPRKKKDEKPALPRKRKQNPLKSSQEADVDSLDMCLFYYRENHESSSLSDSQLRRSSANKTLLDNSTRSEKTVKSMPRCTSTPWSLHWSSQEEGKEEESSIEVARDDPDRATGDIEEDLYPLTPSVLVEDMQAGGRPDLVTPKSLKISSSISSRGTSSSGKTPKQVTFDSDPNYAEDFTPVIEEDCLKSGPSSRACPTASTLKRKYGDIFNDDDGEDDGAQVDGDTVVSSDGEDADGDVPPCGLVPHSGQGSLRPKKLFKARMTTTSSNSPEVEMEDTEDTSTGDIPSSFQSLGSFPTMQITKMFKTITSTHKQRMLTEQRQARQLTEGAVKTTKREVSKLWSQQHQARSEAQEEFKSRLLAEIVSLEDELGHLKDVQRELQATLEQHCHMTASTLLKHIQRVKSLHSQHETDSGELNRQLGRHLQHGVRQVLHQEMVNMHKLLIQDAQQHELQQMRKGLLNIFRV</sequence>
<evidence type="ECO:0000313" key="11">
    <source>
        <dbReference type="RefSeq" id="XP_022092893.1"/>
    </source>
</evidence>
<feature type="compositionally biased region" description="Basic and acidic residues" evidence="7">
    <location>
        <begin position="1107"/>
        <end position="1117"/>
    </location>
</feature>
<feature type="compositionally biased region" description="Polar residues" evidence="7">
    <location>
        <begin position="1086"/>
        <end position="1097"/>
    </location>
</feature>
<feature type="compositionally biased region" description="Acidic residues" evidence="7">
    <location>
        <begin position="1854"/>
        <end position="1863"/>
    </location>
</feature>
<feature type="compositionally biased region" description="Low complexity" evidence="7">
    <location>
        <begin position="1626"/>
        <end position="1637"/>
    </location>
</feature>
<dbReference type="GO" id="GO:0000800">
    <property type="term" value="C:lateral element"/>
    <property type="evidence" value="ECO:0007669"/>
    <property type="project" value="TreeGrafter"/>
</dbReference>
<evidence type="ECO:0000256" key="7">
    <source>
        <dbReference type="SAM" id="MobiDB-lite"/>
    </source>
</evidence>
<feature type="compositionally biased region" description="Acidic residues" evidence="7">
    <location>
        <begin position="920"/>
        <end position="935"/>
    </location>
</feature>
<dbReference type="Pfam" id="PF18584">
    <property type="entry name" value="SYCP2_SLD"/>
    <property type="match status" value="1"/>
</dbReference>
<feature type="compositionally biased region" description="Basic and acidic residues" evidence="7">
    <location>
        <begin position="1325"/>
        <end position="1343"/>
    </location>
</feature>
<gene>
    <name evidence="11" type="primary">LOC110980487</name>
</gene>
<feature type="compositionally biased region" description="Polar residues" evidence="7">
    <location>
        <begin position="1120"/>
        <end position="1135"/>
    </location>
</feature>
<feature type="region of interest" description="Disordered" evidence="7">
    <location>
        <begin position="1208"/>
        <end position="1453"/>
    </location>
</feature>
<accession>A0A8B7YI31</accession>
<name>A0A8B7YI31_ACAPL</name>
<feature type="compositionally biased region" description="Low complexity" evidence="7">
    <location>
        <begin position="579"/>
        <end position="594"/>
    </location>
</feature>
<feature type="compositionally biased region" description="Polar residues" evidence="7">
    <location>
        <begin position="1659"/>
        <end position="1669"/>
    </location>
</feature>
<comment type="similarity">
    <text evidence="3">Belongs to the SYCP2 family.</text>
</comment>
<feature type="compositionally biased region" description="Basic and acidic residues" evidence="7">
    <location>
        <begin position="1351"/>
        <end position="1368"/>
    </location>
</feature>
<evidence type="ECO:0000256" key="6">
    <source>
        <dbReference type="SAM" id="Coils"/>
    </source>
</evidence>
<dbReference type="GO" id="GO:0140013">
    <property type="term" value="P:meiotic nuclear division"/>
    <property type="evidence" value="ECO:0007669"/>
    <property type="project" value="TreeGrafter"/>
</dbReference>
<feature type="region of interest" description="Disordered" evidence="7">
    <location>
        <begin position="428"/>
        <end position="499"/>
    </location>
</feature>
<evidence type="ECO:0000313" key="10">
    <source>
        <dbReference type="Proteomes" id="UP000694845"/>
    </source>
</evidence>
<feature type="compositionally biased region" description="Polar residues" evidence="7">
    <location>
        <begin position="810"/>
        <end position="849"/>
    </location>
</feature>
<feature type="region of interest" description="Disordered" evidence="7">
    <location>
        <begin position="1491"/>
        <end position="1539"/>
    </location>
</feature>
<evidence type="ECO:0000256" key="5">
    <source>
        <dbReference type="ARBA" id="ARBA00023242"/>
    </source>
</evidence>
<dbReference type="InterPro" id="IPR041322">
    <property type="entry name" value="SYCP2_ARLD"/>
</dbReference>
<feature type="compositionally biased region" description="Polar residues" evidence="7">
    <location>
        <begin position="1304"/>
        <end position="1316"/>
    </location>
</feature>
<dbReference type="Proteomes" id="UP000694845">
    <property type="component" value="Unplaced"/>
</dbReference>
<feature type="compositionally biased region" description="Polar residues" evidence="7">
    <location>
        <begin position="1864"/>
        <end position="1874"/>
    </location>
</feature>
<feature type="compositionally biased region" description="Basic and acidic residues" evidence="7">
    <location>
        <begin position="884"/>
        <end position="919"/>
    </location>
</feature>
<dbReference type="RefSeq" id="XP_022092893.1">
    <property type="nucleotide sequence ID" value="XM_022237201.1"/>
</dbReference>
<organism evidence="10 11">
    <name type="scientific">Acanthaster planci</name>
    <name type="common">Crown-of-thorns starfish</name>
    <dbReference type="NCBI Taxonomy" id="133434"/>
    <lineage>
        <taxon>Eukaryota</taxon>
        <taxon>Metazoa</taxon>
        <taxon>Echinodermata</taxon>
        <taxon>Eleutherozoa</taxon>
        <taxon>Asterozoa</taxon>
        <taxon>Asteroidea</taxon>
        <taxon>Valvatacea</taxon>
        <taxon>Valvatida</taxon>
        <taxon>Acanthasteridae</taxon>
        <taxon>Acanthaster</taxon>
    </lineage>
</organism>
<protein>
    <submittedName>
        <fullName evidence="11">Uncharacterized protein LOC110980487 isoform X1</fullName>
    </submittedName>
</protein>
<evidence type="ECO:0000259" key="8">
    <source>
        <dbReference type="Pfam" id="PF18581"/>
    </source>
</evidence>
<dbReference type="PANTHER" id="PTHR15607:SF18">
    <property type="entry name" value="SYNAPTONEMAL COMPLEX PROTEIN 2-LIKE ISOFORM X1"/>
    <property type="match status" value="1"/>
</dbReference>
<feature type="compositionally biased region" description="Acidic residues" evidence="7">
    <location>
        <begin position="1498"/>
        <end position="1511"/>
    </location>
</feature>
<keyword evidence="5" id="KW-0539">Nucleus</keyword>
<feature type="compositionally biased region" description="Polar residues" evidence="7">
    <location>
        <begin position="627"/>
        <end position="658"/>
    </location>
</feature>
<dbReference type="OMA" id="DRPKQGK"/>
<evidence type="ECO:0000256" key="4">
    <source>
        <dbReference type="ARBA" id="ARBA00022454"/>
    </source>
</evidence>
<feature type="compositionally biased region" description="Basic residues" evidence="7">
    <location>
        <begin position="1573"/>
        <end position="1585"/>
    </location>
</feature>
<evidence type="ECO:0000256" key="3">
    <source>
        <dbReference type="ARBA" id="ARBA00007960"/>
    </source>
</evidence>
<feature type="compositionally biased region" description="Basic and acidic residues" evidence="7">
    <location>
        <begin position="1042"/>
        <end position="1054"/>
    </location>
</feature>
<feature type="region of interest" description="Disordered" evidence="7">
    <location>
        <begin position="609"/>
        <end position="849"/>
    </location>
</feature>
<comment type="subcellular location">
    <subcellularLocation>
        <location evidence="2">Chromosome</location>
    </subcellularLocation>
    <subcellularLocation>
        <location evidence="1">Nucleus</location>
    </subcellularLocation>
</comment>
<reference evidence="11" key="1">
    <citation type="submission" date="2025-08" db="UniProtKB">
        <authorList>
            <consortium name="RefSeq"/>
        </authorList>
    </citation>
    <scope>IDENTIFICATION</scope>
</reference>
<dbReference type="OrthoDB" id="10256849at2759"/>
<feature type="compositionally biased region" description="Low complexity" evidence="7">
    <location>
        <begin position="1723"/>
        <end position="1745"/>
    </location>
</feature>
<dbReference type="GO" id="GO:0000779">
    <property type="term" value="C:condensed chromosome, centromeric region"/>
    <property type="evidence" value="ECO:0007669"/>
    <property type="project" value="TreeGrafter"/>
</dbReference>
<feature type="domain" description="Synaptonemal complex protein 2 armadillo-repeat-like" evidence="8">
    <location>
        <begin position="16"/>
        <end position="186"/>
    </location>
</feature>
<keyword evidence="10" id="KW-1185">Reference proteome</keyword>
<keyword evidence="4" id="KW-0158">Chromosome</keyword>
<dbReference type="InterPro" id="IPR024835">
    <property type="entry name" value="SYCP2-like"/>
</dbReference>